<keyword evidence="2" id="KW-0812">Transmembrane</keyword>
<evidence type="ECO:0000256" key="2">
    <source>
        <dbReference type="SAM" id="Phobius"/>
    </source>
</evidence>
<dbReference type="CDD" id="cd06268">
    <property type="entry name" value="PBP1_ABC_transporter_LIVBP-like"/>
    <property type="match status" value="1"/>
</dbReference>
<feature type="transmembrane region" description="Helical" evidence="2">
    <location>
        <begin position="199"/>
        <end position="221"/>
    </location>
</feature>
<dbReference type="Gene3D" id="3.40.50.2300">
    <property type="match status" value="2"/>
</dbReference>
<feature type="region of interest" description="Disordered" evidence="1">
    <location>
        <begin position="1"/>
        <end position="27"/>
    </location>
</feature>
<feature type="transmembrane region" description="Helical" evidence="2">
    <location>
        <begin position="431"/>
        <end position="449"/>
    </location>
</feature>
<evidence type="ECO:0000313" key="3">
    <source>
        <dbReference type="EMBL" id="SNR57660.1"/>
    </source>
</evidence>
<keyword evidence="2" id="KW-0472">Membrane</keyword>
<dbReference type="OrthoDB" id="3440574at2"/>
<keyword evidence="4" id="KW-1185">Reference proteome</keyword>
<dbReference type="SUPFAM" id="SSF53822">
    <property type="entry name" value="Periplasmic binding protein-like I"/>
    <property type="match status" value="1"/>
</dbReference>
<dbReference type="EMBL" id="FZNP01000004">
    <property type="protein sequence ID" value="SNR57660.1"/>
    <property type="molecule type" value="Genomic_DNA"/>
</dbReference>
<accession>A0A238XG21</accession>
<evidence type="ECO:0000256" key="1">
    <source>
        <dbReference type="SAM" id="MobiDB-lite"/>
    </source>
</evidence>
<reference evidence="4" key="1">
    <citation type="submission" date="2017-06" db="EMBL/GenBank/DDBJ databases">
        <authorList>
            <person name="Varghese N."/>
            <person name="Submissions S."/>
        </authorList>
    </citation>
    <scope>NUCLEOTIDE SEQUENCE [LARGE SCALE GENOMIC DNA]</scope>
    <source>
        <strain evidence="4">DSM 44485</strain>
    </source>
</reference>
<feature type="compositionally biased region" description="Basic and acidic residues" evidence="1">
    <location>
        <begin position="9"/>
        <end position="23"/>
    </location>
</feature>
<gene>
    <name evidence="3" type="ORF">SAMN06265355_104300</name>
</gene>
<dbReference type="InterPro" id="IPR028082">
    <property type="entry name" value="Peripla_BP_I"/>
</dbReference>
<dbReference type="Proteomes" id="UP000198420">
    <property type="component" value="Unassembled WGS sequence"/>
</dbReference>
<protein>
    <submittedName>
        <fullName evidence="3">ABC-type branched-chain amino acid transport system, substrate-binding protein</fullName>
    </submittedName>
</protein>
<keyword evidence="2" id="KW-1133">Transmembrane helix</keyword>
<proteinExistence type="predicted"/>
<name>A0A238XG21_9ACTN</name>
<dbReference type="AlphaFoldDB" id="A0A238XG21"/>
<organism evidence="3 4">
    <name type="scientific">Actinomadura mexicana</name>
    <dbReference type="NCBI Taxonomy" id="134959"/>
    <lineage>
        <taxon>Bacteria</taxon>
        <taxon>Bacillati</taxon>
        <taxon>Actinomycetota</taxon>
        <taxon>Actinomycetes</taxon>
        <taxon>Streptosporangiales</taxon>
        <taxon>Thermomonosporaceae</taxon>
        <taxon>Actinomadura</taxon>
    </lineage>
</organism>
<evidence type="ECO:0000313" key="4">
    <source>
        <dbReference type="Proteomes" id="UP000198420"/>
    </source>
</evidence>
<sequence length="919" mass="100321">MAISTASRSPHENPEEYRRRVDGANDLQRMIQKMRRRPTHREGDVPLPTLEVSGPQTATSAVIAAVHRLCSGAPHARITPSASPTGQPGYTAISAQLHAAAEGLSEQAPRFEPRLRFPLLNMVVWLAEPEREHDLPSNEPDRLDKRVGEMLRQRGKTLNPRTDQRTFWANVRAYAEGPLPAWAAAGTILSAVWAAQARILLGVITVLLSILLWAAQVFLLSRAWAGRRRYRWLFRSQPYPRNGGEERAHTLRDFAVRVVRTRRAADGNPSSADEQAADKANSELEHLLVNAFLEDLRQGYQRDWRIWRRVAWARTSYPTLVVDGPGEALVQRIEEVRNETATCDPLLVIYIHNDEPQGTHTADDGAHPSPKQVPTAEAGNLWEEWKRALARDRELGSKRVLRVGLDAADAELFSNTPDPIQRRKPILADPFLPWVAALVLLIAPLTHLVTSTAGSCAPGISRVSTGECIGISDGDFAFHPRLKRALSQIHDANSRVTASRQPYVTIVYLGALSLPDGAVEGSDDLLADVHGELAGLALAQSELISNSGSGNGRLQLHILIANAGHGYRYASTVTSSILAKVNENEKVIGVVGFGESRSPVNQAIIDLGKRSIPMIGTAGTFDRLGIGSTGRVVPSYFPLSPPNSRLARHVVEWVRKGLPAQGVKSVRRPLVLFDGTNGDLYTKDLGEQYLRAFGGGMDGERYDSTTSLDSKVTDICSRPTPPDAIFYAGRAAQFGWFIDALSESRCHDVTVVAGDAVTQYVNDHAKEIGRNHRVRVLYTPLVSAAAWQGVPATNSTDFYARLDRMLADLDISRPGETRAPSHAFGALAYDAVRTLRGAAQTVYSPQPDQTGDLNRGGVLLALENLQPVDGSSGVVKLHGDVERHYAADRPVMLVSIDGAGAQHLVKQCGKLYNAQQTGC</sequence>
<dbReference type="RefSeq" id="WP_143227050.1">
    <property type="nucleotide sequence ID" value="NZ_FZNP01000004.1"/>
</dbReference>